<dbReference type="EMBL" id="BARU01037496">
    <property type="protein sequence ID" value="GAH88402.1"/>
    <property type="molecule type" value="Genomic_DNA"/>
</dbReference>
<feature type="non-terminal residue" evidence="1">
    <location>
        <position position="1"/>
    </location>
</feature>
<gene>
    <name evidence="1" type="ORF">S03H2_58418</name>
</gene>
<protein>
    <submittedName>
        <fullName evidence="1">Uncharacterized protein</fullName>
    </submittedName>
</protein>
<organism evidence="1">
    <name type="scientific">marine sediment metagenome</name>
    <dbReference type="NCBI Taxonomy" id="412755"/>
    <lineage>
        <taxon>unclassified sequences</taxon>
        <taxon>metagenomes</taxon>
        <taxon>ecological metagenomes</taxon>
    </lineage>
</organism>
<proteinExistence type="predicted"/>
<evidence type="ECO:0000313" key="1">
    <source>
        <dbReference type="EMBL" id="GAH88402.1"/>
    </source>
</evidence>
<sequence length="249" mass="27552">FAKVDVGRCFVAVFILAGRALRQIAIGQIIELTNAKVEAKSVGFKLDGSVFIEKLVIRPYQKQKYDDAILKAETVYARFGKVSLLLLRPRLKEISVNDFVFDAQYDLDTGRWNVGALKIKAPGGPGKMPLVRLERGRLQYSKVSGGRREVAAVVPLDARFGPAEETRDGYRFNITTAERADFGKSTLTGFWQPGRITIAGGISSADVPAFERSWTINVLAAELNYDQSNVFSLKLRIKDLLSTHSPSPD</sequence>
<reference evidence="1" key="1">
    <citation type="journal article" date="2014" name="Front. Microbiol.">
        <title>High frequency of phylogenetically diverse reductive dehalogenase-homologous genes in deep subseafloor sedimentary metagenomes.</title>
        <authorList>
            <person name="Kawai M."/>
            <person name="Futagami T."/>
            <person name="Toyoda A."/>
            <person name="Takaki Y."/>
            <person name="Nishi S."/>
            <person name="Hori S."/>
            <person name="Arai W."/>
            <person name="Tsubouchi T."/>
            <person name="Morono Y."/>
            <person name="Uchiyama I."/>
            <person name="Ito T."/>
            <person name="Fujiyama A."/>
            <person name="Inagaki F."/>
            <person name="Takami H."/>
        </authorList>
    </citation>
    <scope>NUCLEOTIDE SEQUENCE</scope>
    <source>
        <strain evidence="1">Expedition CK06-06</strain>
    </source>
</reference>
<dbReference type="AlphaFoldDB" id="X1J345"/>
<name>X1J345_9ZZZZ</name>
<accession>X1J345</accession>
<comment type="caution">
    <text evidence="1">The sequence shown here is derived from an EMBL/GenBank/DDBJ whole genome shotgun (WGS) entry which is preliminary data.</text>
</comment>
<feature type="non-terminal residue" evidence="1">
    <location>
        <position position="249"/>
    </location>
</feature>